<protein>
    <submittedName>
        <fullName evidence="2">TniQ family protein</fullName>
    </submittedName>
</protein>
<dbReference type="OrthoDB" id="6917259at2"/>
<evidence type="ECO:0000259" key="1">
    <source>
        <dbReference type="Pfam" id="PF06527"/>
    </source>
</evidence>
<name>A0A6N1AH82_9PROT</name>
<sequence>MENRLTVRSPPLEDESLKGYGLRLAQANGHPDIRWLLDAAGLRLAVAGTPCDLATLSSITDVARIELEALANWPVPERTRLVRFGNGSLPAAALDLIHPRACPRCIRERGSVRRIWDLTFYVACPVHRCWLVDRCPYCLNRLSWLRPGIGLCRCRRAWTDAPTTPASESALSIAALLEERATRSLPTSAPPTLPAGALQTLDMAVRFIAFFGSDHTAPNWRVSTMTKAGLATDRKTVEAAACLLRDWPFSLYDWLENSARSSDHRVGLVAEYGHCLPRFRAFFGDEPFAFLFSEVRRYFADHWGNGFVKPKSVFYTPPDAPRHLSGSQAAKLLGMTSASIARMVGDGTLKGQLRDMGRRRQILVDPTSVQEFQERTDGSLPCEAAAECLGTSCSQIEKLRREGILDEAVKVGGAYRYERTSLEGLADTLLQNATVMTGAGVDMVSLADLPLHRRLSLPSVLREALANRLPLWRRAASPQECSLRSLYVRKNDVFGHTVRPSGDRCLGVREAAKSLGVSVRMVHALVVAGCFQNNRPHTGRMTKCGLSEHAIAEFHSSFCFSRDLLYFNGKSSRTVISALRALSVYPFIEPDKRKGISAVWRREEVRKYTTEINGINH</sequence>
<dbReference type="AlphaFoldDB" id="A0A6N1AH82"/>
<dbReference type="InterPro" id="IPR009492">
    <property type="entry name" value="TniQ"/>
</dbReference>
<feature type="domain" description="TniQ" evidence="1">
    <location>
        <begin position="8"/>
        <end position="131"/>
    </location>
</feature>
<organism evidence="2 3">
    <name type="scientific">Azospirillum oryzae</name>
    <dbReference type="NCBI Taxonomy" id="286727"/>
    <lineage>
        <taxon>Bacteria</taxon>
        <taxon>Pseudomonadati</taxon>
        <taxon>Pseudomonadota</taxon>
        <taxon>Alphaproteobacteria</taxon>
        <taxon>Rhodospirillales</taxon>
        <taxon>Azospirillaceae</taxon>
        <taxon>Azospirillum</taxon>
    </lineage>
</organism>
<dbReference type="Pfam" id="PF06527">
    <property type="entry name" value="TniQ"/>
    <property type="match status" value="1"/>
</dbReference>
<gene>
    <name evidence="2" type="ORF">HUE56_09705</name>
</gene>
<dbReference type="EMBL" id="CP054619">
    <property type="protein sequence ID" value="QKS50813.1"/>
    <property type="molecule type" value="Genomic_DNA"/>
</dbReference>
<accession>A0A6N1AH82</accession>
<evidence type="ECO:0000313" key="2">
    <source>
        <dbReference type="EMBL" id="QKS50813.1"/>
    </source>
</evidence>
<proteinExistence type="predicted"/>
<keyword evidence="3" id="KW-1185">Reference proteome</keyword>
<dbReference type="Proteomes" id="UP000509702">
    <property type="component" value="Chromosome"/>
</dbReference>
<reference evidence="2 3" key="1">
    <citation type="submission" date="2020-06" db="EMBL/GenBank/DDBJ databases">
        <title>Complete genome of Azosprillum oryzae KACC14407.</title>
        <authorList>
            <person name="Kim M."/>
            <person name="Park Y.-J."/>
            <person name="Shin J.-H."/>
        </authorList>
    </citation>
    <scope>NUCLEOTIDE SEQUENCE [LARGE SCALE GENOMIC DNA]</scope>
    <source>
        <strain evidence="2 3">KACC 14407</strain>
    </source>
</reference>
<dbReference type="RefSeq" id="WP_149201863.1">
    <property type="nucleotide sequence ID" value="NZ_BSOV01000146.1"/>
</dbReference>
<evidence type="ECO:0000313" key="3">
    <source>
        <dbReference type="Proteomes" id="UP000509702"/>
    </source>
</evidence>
<dbReference type="KEGG" id="aoz:HUE56_09705"/>